<keyword evidence="12 14" id="KW-0479">Metal-binding</keyword>
<dbReference type="EMBL" id="DS785868">
    <property type="protein sequence ID" value="EEC09908.1"/>
    <property type="molecule type" value="Genomic_DNA"/>
</dbReference>
<reference evidence="16" key="2">
    <citation type="submission" date="2020-05" db="UniProtKB">
        <authorList>
            <consortium name="EnsemblMetazoa"/>
        </authorList>
    </citation>
    <scope>IDENTIFICATION</scope>
    <source>
        <strain evidence="16">wikel</strain>
    </source>
</reference>
<gene>
    <name evidence="15" type="ORF">IscW_ISCW019389</name>
</gene>
<evidence type="ECO:0000256" key="5">
    <source>
        <dbReference type="ARBA" id="ARBA00022692"/>
    </source>
</evidence>
<evidence type="ECO:0000256" key="7">
    <source>
        <dbReference type="ARBA" id="ARBA00022989"/>
    </source>
</evidence>
<sequence>RFFFSLLFEVTVMIPKLYLKHATPLQGVATAQTAVPVVYVMTPTFKRATQAPDLIRVAQSLMLTTAVFWIVHSVWIHVQVSRIVKESGVPFVHLLGPCPKYRRTPGHGRGVSGRLRGLDWLRKYAALPGVLYFADDDNSYDYRLFDEIRWTRAVSVFPVGAIQKTGVSSPVVVGGRVVEFYDPMRKPWRKFPVDMAGFAVNLRLVMGNDKLKMPYQAGHLETVFLESLNITIKDLEPLCENATKIFVWHTQSKPGVFPPHSLVRKVSHFNESNMNKLLTFMNS</sequence>
<dbReference type="VEuPathDB" id="VectorBase:ISCI019389"/>
<evidence type="ECO:0000256" key="12">
    <source>
        <dbReference type="PIRSR" id="PIRSR605027-3"/>
    </source>
</evidence>
<keyword evidence="12 14" id="KW-0464">Manganese</keyword>
<dbReference type="InterPro" id="IPR005027">
    <property type="entry name" value="Glyco_trans_43"/>
</dbReference>
<dbReference type="PANTHER" id="PTHR10896">
    <property type="entry name" value="GALACTOSYLGALACTOSYLXYLOSYLPROTEIN 3-BETA-GLUCURONOSYLTRANSFERASE BETA-1,3-GLUCURONYLTRANSFERASE"/>
    <property type="match status" value="1"/>
</dbReference>
<dbReference type="Proteomes" id="UP000001555">
    <property type="component" value="Unassembled WGS sequence"/>
</dbReference>
<protein>
    <recommendedName>
        <fullName evidence="3 14">Galactosylgalactosylxylosylprotein 3-beta-glucuronosyltransferase</fullName>
        <ecNumber evidence="3 14">2.4.1.135</ecNumber>
    </recommendedName>
</protein>
<dbReference type="VEuPathDB" id="VectorBase:ISCW019389"/>
<proteinExistence type="inferred from homology"/>
<dbReference type="EMBL" id="ABJB010708120">
    <property type="status" value="NOT_ANNOTATED_CDS"/>
    <property type="molecule type" value="Genomic_DNA"/>
</dbReference>
<dbReference type="InterPro" id="IPR029044">
    <property type="entry name" value="Nucleotide-diphossugar_trans"/>
</dbReference>
<evidence type="ECO:0000256" key="14">
    <source>
        <dbReference type="RuleBase" id="RU363127"/>
    </source>
</evidence>
<comment type="pathway">
    <text evidence="14">Protein modification; protein glycosylation.</text>
</comment>
<keyword evidence="8" id="KW-0472">Membrane</keyword>
<dbReference type="PANTHER" id="PTHR10896:SF50">
    <property type="entry name" value="GALACTOSYLGALACTOSYLXYLOSYLPROTEIN 3-BETA-GLUCURONOSYLTRANSFERASE P"/>
    <property type="match status" value="1"/>
</dbReference>
<comment type="similarity">
    <text evidence="2 14">Belongs to the glycosyltransferase 43 family.</text>
</comment>
<organism>
    <name type="scientific">Ixodes scapularis</name>
    <name type="common">Black-legged tick</name>
    <name type="synonym">Deer tick</name>
    <dbReference type="NCBI Taxonomy" id="6945"/>
    <lineage>
        <taxon>Eukaryota</taxon>
        <taxon>Metazoa</taxon>
        <taxon>Ecdysozoa</taxon>
        <taxon>Arthropoda</taxon>
        <taxon>Chelicerata</taxon>
        <taxon>Arachnida</taxon>
        <taxon>Acari</taxon>
        <taxon>Parasitiformes</taxon>
        <taxon>Ixodida</taxon>
        <taxon>Ixodoidea</taxon>
        <taxon>Ixodidae</taxon>
        <taxon>Ixodinae</taxon>
        <taxon>Ixodes</taxon>
    </lineage>
</organism>
<dbReference type="AlphaFoldDB" id="B7PTI6"/>
<dbReference type="VEuPathDB" id="VectorBase:ISCP_015972"/>
<dbReference type="SUPFAM" id="SSF53448">
    <property type="entry name" value="Nucleotide-diphospho-sugar transferases"/>
    <property type="match status" value="1"/>
</dbReference>
<dbReference type="EnsemblMetazoa" id="ISCW019389-RA">
    <property type="protein sequence ID" value="ISCW019389-PA"/>
    <property type="gene ID" value="ISCW019389"/>
</dbReference>
<evidence type="ECO:0000313" key="16">
    <source>
        <dbReference type="EnsemblMetazoa" id="ISCW019389-PA"/>
    </source>
</evidence>
<feature type="active site" description="Proton donor/acceptor" evidence="11">
    <location>
        <position position="221"/>
    </location>
</feature>
<evidence type="ECO:0000256" key="13">
    <source>
        <dbReference type="PIRSR" id="PIRSR605027-6"/>
    </source>
</evidence>
<evidence type="ECO:0000313" key="17">
    <source>
        <dbReference type="Proteomes" id="UP000001555"/>
    </source>
</evidence>
<dbReference type="EMBL" id="ABJB010527136">
    <property type="status" value="NOT_ANNOTATED_CDS"/>
    <property type="molecule type" value="Genomic_DNA"/>
</dbReference>
<keyword evidence="5" id="KW-0812">Transmembrane</keyword>
<reference evidence="15 17" key="1">
    <citation type="submission" date="2008-03" db="EMBL/GenBank/DDBJ databases">
        <title>Annotation of Ixodes scapularis.</title>
        <authorList>
            <consortium name="Ixodes scapularis Genome Project Consortium"/>
            <person name="Caler E."/>
            <person name="Hannick L.I."/>
            <person name="Bidwell S."/>
            <person name="Joardar V."/>
            <person name="Thiagarajan M."/>
            <person name="Amedeo P."/>
            <person name="Galinsky K.J."/>
            <person name="Schobel S."/>
            <person name="Inman J."/>
            <person name="Hostetler J."/>
            <person name="Miller J."/>
            <person name="Hammond M."/>
            <person name="Megy K."/>
            <person name="Lawson D."/>
            <person name="Kodira C."/>
            <person name="Sutton G."/>
            <person name="Meyer J."/>
            <person name="Hill C.A."/>
            <person name="Birren B."/>
            <person name="Nene V."/>
            <person name="Collins F."/>
            <person name="Alarcon-Chaidez F."/>
            <person name="Wikel S."/>
            <person name="Strausberg R."/>
        </authorList>
    </citation>
    <scope>NUCLEOTIDE SEQUENCE [LARGE SCALE GENOMIC DNA]</scope>
    <source>
        <strain evidence="17">Wikel</strain>
        <strain evidence="15">Wikel colony</strain>
    </source>
</reference>
<evidence type="ECO:0000256" key="6">
    <source>
        <dbReference type="ARBA" id="ARBA00022968"/>
    </source>
</evidence>
<accession>B7PTI6</accession>
<dbReference type="GO" id="GO:0015018">
    <property type="term" value="F:galactosylgalactosylxylosylprotein 3-beta-glucuronosyltransferase activity"/>
    <property type="evidence" value="ECO:0000318"/>
    <property type="project" value="GO_Central"/>
</dbReference>
<keyword evidence="15" id="KW-0328">Glycosyltransferase</keyword>
<dbReference type="GO" id="GO:0000139">
    <property type="term" value="C:Golgi membrane"/>
    <property type="evidence" value="ECO:0000318"/>
    <property type="project" value="GO_Central"/>
</dbReference>
<evidence type="ECO:0000256" key="9">
    <source>
        <dbReference type="ARBA" id="ARBA00023180"/>
    </source>
</evidence>
<feature type="glycosylation site" description="N-linked (GlcNAc...) asparagine" evidence="13">
    <location>
        <position position="241"/>
    </location>
</feature>
<keyword evidence="14" id="KW-0333">Golgi apparatus</keyword>
<dbReference type="STRING" id="6945.B7PTI6"/>
<feature type="binding site" evidence="12">
    <location>
        <position position="137"/>
    </location>
    <ligand>
        <name>Mn(2+)</name>
        <dbReference type="ChEBI" id="CHEBI:29035"/>
    </ligand>
</feature>
<comment type="cofactor">
    <cofactor evidence="12 14">
        <name>Mn(2+)</name>
        <dbReference type="ChEBI" id="CHEBI:29035"/>
    </cofactor>
</comment>
<dbReference type="GO" id="GO:0005975">
    <property type="term" value="P:carbohydrate metabolic process"/>
    <property type="evidence" value="ECO:0000318"/>
    <property type="project" value="GO_Central"/>
</dbReference>
<dbReference type="Gene3D" id="3.90.550.10">
    <property type="entry name" value="Spore Coat Polysaccharide Biosynthesis Protein SpsA, Chain A"/>
    <property type="match status" value="1"/>
</dbReference>
<name>B7PTI6_IXOSC</name>
<dbReference type="EMBL" id="ABJB010642739">
    <property type="status" value="NOT_ANNOTATED_CDS"/>
    <property type="molecule type" value="Genomic_DNA"/>
</dbReference>
<dbReference type="PaxDb" id="6945-B7PTI6"/>
<evidence type="ECO:0000256" key="10">
    <source>
        <dbReference type="ARBA" id="ARBA00047979"/>
    </source>
</evidence>
<dbReference type="GO" id="GO:0046872">
    <property type="term" value="F:metal ion binding"/>
    <property type="evidence" value="ECO:0007669"/>
    <property type="project" value="UniProtKB-KW"/>
</dbReference>
<comment type="catalytic activity">
    <reaction evidence="10 14">
        <text>3-O-(beta-D-galactosyl-(1-&gt;3)-beta-D-galactosyl-(1-&gt;4)-beta-D-xylosyl)-L-seryl-[protein] + UDP-alpha-D-glucuronate = 3-O-(beta-D-GlcA-(1-&gt;3)-beta-D-Gal-(1-&gt;3)-beta-D-Gal-(1-&gt;4)-beta-D-Xyl)-L-seryl-[protein] + UDP + H(+)</text>
        <dbReference type="Rhea" id="RHEA:24168"/>
        <dbReference type="Rhea" id="RHEA-COMP:12571"/>
        <dbReference type="Rhea" id="RHEA-COMP:12573"/>
        <dbReference type="ChEBI" id="CHEBI:15378"/>
        <dbReference type="ChEBI" id="CHEBI:58052"/>
        <dbReference type="ChEBI" id="CHEBI:58223"/>
        <dbReference type="ChEBI" id="CHEBI:132090"/>
        <dbReference type="ChEBI" id="CHEBI:132093"/>
        <dbReference type="EC" id="2.4.1.135"/>
    </reaction>
</comment>
<evidence type="ECO:0000256" key="1">
    <source>
        <dbReference type="ARBA" id="ARBA00004606"/>
    </source>
</evidence>
<keyword evidence="6 14" id="KW-0735">Signal-anchor</keyword>
<keyword evidence="4 14" id="KW-0808">Transferase</keyword>
<dbReference type="InParanoid" id="B7PTI6"/>
<keyword evidence="9 13" id="KW-0325">Glycoprotein</keyword>
<evidence type="ECO:0000256" key="4">
    <source>
        <dbReference type="ARBA" id="ARBA00022679"/>
    </source>
</evidence>
<dbReference type="UniPathway" id="UPA00378"/>
<evidence type="ECO:0000313" key="15">
    <source>
        <dbReference type="EMBL" id="EEC09908.1"/>
    </source>
</evidence>
<dbReference type="EMBL" id="ABJB010687960">
    <property type="status" value="NOT_ANNOTATED_CDS"/>
    <property type="molecule type" value="Genomic_DNA"/>
</dbReference>
<evidence type="ECO:0000256" key="11">
    <source>
        <dbReference type="PIRSR" id="PIRSR605027-1"/>
    </source>
</evidence>
<dbReference type="EC" id="2.4.1.135" evidence="3 14"/>
<dbReference type="OrthoDB" id="675023at2759"/>
<dbReference type="GO" id="GO:0050650">
    <property type="term" value="P:chondroitin sulfate proteoglycan biosynthetic process"/>
    <property type="evidence" value="ECO:0000318"/>
    <property type="project" value="GO_Central"/>
</dbReference>
<keyword evidence="17" id="KW-1185">Reference proteome</keyword>
<evidence type="ECO:0000256" key="3">
    <source>
        <dbReference type="ARBA" id="ARBA00012641"/>
    </source>
</evidence>
<dbReference type="HOGENOM" id="CLU_045177_3_0_1"/>
<keyword evidence="7" id="KW-1133">Transmembrane helix</keyword>
<comment type="subcellular location">
    <subcellularLocation>
        <location evidence="14">Golgi apparatus membrane</location>
        <topology evidence="14">Single-pass type II membrane protein</topology>
    </subcellularLocation>
    <subcellularLocation>
        <location evidence="1">Membrane</location>
        <topology evidence="1">Single-pass type II membrane protein</topology>
    </subcellularLocation>
</comment>
<evidence type="ECO:0000256" key="2">
    <source>
        <dbReference type="ARBA" id="ARBA00007706"/>
    </source>
</evidence>
<feature type="non-terminal residue" evidence="15">
    <location>
        <position position="1"/>
    </location>
</feature>
<evidence type="ECO:0000256" key="8">
    <source>
        <dbReference type="ARBA" id="ARBA00023136"/>
    </source>
</evidence>
<dbReference type="Pfam" id="PF03360">
    <property type="entry name" value="Glyco_transf_43"/>
    <property type="match status" value="1"/>
</dbReference>